<evidence type="ECO:0000256" key="2">
    <source>
        <dbReference type="ARBA" id="ARBA00022692"/>
    </source>
</evidence>
<feature type="transmembrane region" description="Helical" evidence="5">
    <location>
        <begin position="287"/>
        <end position="313"/>
    </location>
</feature>
<feature type="domain" description="HTTM-like" evidence="6">
    <location>
        <begin position="27"/>
        <end position="324"/>
    </location>
</feature>
<proteinExistence type="predicted"/>
<sequence length="338" mass="37978">MDRSKWVLDSVRDWAAGLVTNWNRFWFEPRLPHTLALIRIATGSMLLYIHVVLAGDLLSFLGPDAWIDNATIRDLHQGAIVPENGDWGRSYLWWIDHAALLWGHHLLMLLVAAALMLGLGTRVVAPLAWGMQLMYVHRLTGSLFGLDQIVTMLLMYLMLAPCGAVYSLDAKLRGRFLHLVEGKWRGTWKAWMFPSAEASPAVTIATRLGQLHLCVIYLFGGLWKARGETWWDGSALWFSVANYEYQSLDVTWLVARYPLLCSAAAHATIFWETFYCALVWPKLTRPFVLMMAVMVHGGIAICLGMVTFGWIMIVANCLFVSPTFVRGLLSGSGGNKPH</sequence>
<evidence type="ECO:0000259" key="6">
    <source>
        <dbReference type="SMART" id="SM00752"/>
    </source>
</evidence>
<dbReference type="SMART" id="SM00752">
    <property type="entry name" value="HTTM"/>
    <property type="match status" value="1"/>
</dbReference>
<evidence type="ECO:0000256" key="5">
    <source>
        <dbReference type="SAM" id="Phobius"/>
    </source>
</evidence>
<dbReference type="PANTHER" id="PTHR39535">
    <property type="entry name" value="SPORULATION-DELAYING PROTEIN SDPB"/>
    <property type="match status" value="1"/>
</dbReference>
<evidence type="ECO:0000256" key="1">
    <source>
        <dbReference type="ARBA" id="ARBA00004127"/>
    </source>
</evidence>
<organism evidence="7 8">
    <name type="scientific">Roseimaritima multifibrata</name>
    <dbReference type="NCBI Taxonomy" id="1930274"/>
    <lineage>
        <taxon>Bacteria</taxon>
        <taxon>Pseudomonadati</taxon>
        <taxon>Planctomycetota</taxon>
        <taxon>Planctomycetia</taxon>
        <taxon>Pirellulales</taxon>
        <taxon>Pirellulaceae</taxon>
        <taxon>Roseimaritima</taxon>
    </lineage>
</organism>
<protein>
    <recommendedName>
        <fullName evidence="6">HTTM-like domain-containing protein</fullName>
    </recommendedName>
</protein>
<evidence type="ECO:0000313" key="8">
    <source>
        <dbReference type="Proteomes" id="UP000320672"/>
    </source>
</evidence>
<dbReference type="RefSeq" id="WP_145354411.1">
    <property type="nucleotide sequence ID" value="NZ_CP036262.1"/>
</dbReference>
<keyword evidence="8" id="KW-1185">Reference proteome</keyword>
<dbReference type="InterPro" id="IPR011020">
    <property type="entry name" value="HTTM-like"/>
</dbReference>
<keyword evidence="4 5" id="KW-0472">Membrane</keyword>
<feature type="transmembrane region" description="Helical" evidence="5">
    <location>
        <begin position="106"/>
        <end position="129"/>
    </location>
</feature>
<reference evidence="7 8" key="1">
    <citation type="submission" date="2019-02" db="EMBL/GenBank/DDBJ databases">
        <title>Deep-cultivation of Planctomycetes and their phenomic and genomic characterization uncovers novel biology.</title>
        <authorList>
            <person name="Wiegand S."/>
            <person name="Jogler M."/>
            <person name="Boedeker C."/>
            <person name="Pinto D."/>
            <person name="Vollmers J."/>
            <person name="Rivas-Marin E."/>
            <person name="Kohn T."/>
            <person name="Peeters S.H."/>
            <person name="Heuer A."/>
            <person name="Rast P."/>
            <person name="Oberbeckmann S."/>
            <person name="Bunk B."/>
            <person name="Jeske O."/>
            <person name="Meyerdierks A."/>
            <person name="Storesund J.E."/>
            <person name="Kallscheuer N."/>
            <person name="Luecker S."/>
            <person name="Lage O.M."/>
            <person name="Pohl T."/>
            <person name="Merkel B.J."/>
            <person name="Hornburger P."/>
            <person name="Mueller R.-W."/>
            <person name="Bruemmer F."/>
            <person name="Labrenz M."/>
            <person name="Spormann A.M."/>
            <person name="Op den Camp H."/>
            <person name="Overmann J."/>
            <person name="Amann R."/>
            <person name="Jetten M.S.M."/>
            <person name="Mascher T."/>
            <person name="Medema M.H."/>
            <person name="Devos D.P."/>
            <person name="Kaster A.-K."/>
            <person name="Ovreas L."/>
            <person name="Rohde M."/>
            <person name="Galperin M.Y."/>
            <person name="Jogler C."/>
        </authorList>
    </citation>
    <scope>NUCLEOTIDE SEQUENCE [LARGE SCALE GENOMIC DNA]</scope>
    <source>
        <strain evidence="7 8">FF011L</strain>
    </source>
</reference>
<accession>A0A517MMY5</accession>
<comment type="subcellular location">
    <subcellularLocation>
        <location evidence="1">Endomembrane system</location>
        <topology evidence="1">Multi-pass membrane protein</topology>
    </subcellularLocation>
</comment>
<feature type="transmembrane region" description="Helical" evidence="5">
    <location>
        <begin position="149"/>
        <end position="168"/>
    </location>
</feature>
<dbReference type="GO" id="GO:0012505">
    <property type="term" value="C:endomembrane system"/>
    <property type="evidence" value="ECO:0007669"/>
    <property type="project" value="UniProtKB-SubCell"/>
</dbReference>
<dbReference type="Proteomes" id="UP000320672">
    <property type="component" value="Chromosome"/>
</dbReference>
<dbReference type="PANTHER" id="PTHR39535:SF2">
    <property type="entry name" value="HTTM DOMAIN-CONTAINING PROTEIN"/>
    <property type="match status" value="1"/>
</dbReference>
<dbReference type="AlphaFoldDB" id="A0A517MMY5"/>
<dbReference type="EMBL" id="CP036262">
    <property type="protein sequence ID" value="QDS96240.1"/>
    <property type="molecule type" value="Genomic_DNA"/>
</dbReference>
<evidence type="ECO:0000256" key="3">
    <source>
        <dbReference type="ARBA" id="ARBA00022989"/>
    </source>
</evidence>
<dbReference type="OrthoDB" id="128729at2"/>
<keyword evidence="3 5" id="KW-1133">Transmembrane helix</keyword>
<evidence type="ECO:0000313" key="7">
    <source>
        <dbReference type="EMBL" id="QDS96240.1"/>
    </source>
</evidence>
<keyword evidence="2 5" id="KW-0812">Transmembrane</keyword>
<dbReference type="InterPro" id="IPR052964">
    <property type="entry name" value="Sporulation_signal_mat"/>
</dbReference>
<gene>
    <name evidence="7" type="ORF">FF011L_50480</name>
</gene>
<dbReference type="KEGG" id="rml:FF011L_50480"/>
<name>A0A517MMY5_9BACT</name>
<evidence type="ECO:0000256" key="4">
    <source>
        <dbReference type="ARBA" id="ARBA00023136"/>
    </source>
</evidence>